<dbReference type="STRING" id="1075402.AN216_17320"/>
<sequence length="75" mass="7444">MAASHHGNTPAAWTAVIIMFVGFCVGGVFTVAAQPLGVLAGGLVIAVGAVVGWAMRAAGMGQPKGHGKPQRMMGA</sequence>
<reference evidence="2 3" key="1">
    <citation type="journal article" date="2016" name="Front. Microbiol.">
        <title>Comparative Genomics Analysis of Streptomyces Species Reveals Their Adaptation to the Marine Environment and Their Diversity at the Genomic Level.</title>
        <authorList>
            <person name="Tian X."/>
            <person name="Zhang Z."/>
            <person name="Yang T."/>
            <person name="Chen M."/>
            <person name="Li J."/>
            <person name="Chen F."/>
            <person name="Yang J."/>
            <person name="Li W."/>
            <person name="Zhang B."/>
            <person name="Zhang Z."/>
            <person name="Wu J."/>
            <person name="Zhang C."/>
            <person name="Long L."/>
            <person name="Xiao J."/>
        </authorList>
    </citation>
    <scope>NUCLEOTIDE SEQUENCE [LARGE SCALE GENOMIC DNA]</scope>
    <source>
        <strain evidence="2 3">SCSIO 02100</strain>
    </source>
</reference>
<dbReference type="AlphaFoldDB" id="A0A1E7JZB5"/>
<proteinExistence type="predicted"/>
<dbReference type="InterPro" id="IPR046550">
    <property type="entry name" value="DUF6704"/>
</dbReference>
<name>A0A1E7JZB5_9ACTN</name>
<dbReference type="PATRIC" id="fig|1075402.3.peg.2446"/>
<accession>A0A1E7JZB5</accession>
<feature type="transmembrane region" description="Helical" evidence="1">
    <location>
        <begin position="38"/>
        <end position="58"/>
    </location>
</feature>
<gene>
    <name evidence="2" type="ORF">AN216_17320</name>
</gene>
<evidence type="ECO:0000313" key="3">
    <source>
        <dbReference type="Proteomes" id="UP000176101"/>
    </source>
</evidence>
<evidence type="ECO:0000256" key="1">
    <source>
        <dbReference type="SAM" id="Phobius"/>
    </source>
</evidence>
<feature type="transmembrane region" description="Helical" evidence="1">
    <location>
        <begin position="12"/>
        <end position="32"/>
    </location>
</feature>
<dbReference type="Pfam" id="PF20447">
    <property type="entry name" value="DUF6704"/>
    <property type="match status" value="1"/>
</dbReference>
<evidence type="ECO:0000313" key="2">
    <source>
        <dbReference type="EMBL" id="OEU97019.1"/>
    </source>
</evidence>
<protein>
    <submittedName>
        <fullName evidence="2">Uncharacterized protein</fullName>
    </submittedName>
</protein>
<keyword evidence="1" id="KW-0812">Transmembrane</keyword>
<keyword evidence="1" id="KW-0472">Membrane</keyword>
<dbReference type="RefSeq" id="WP_070197574.1">
    <property type="nucleotide sequence ID" value="NZ_LJGU01000132.1"/>
</dbReference>
<comment type="caution">
    <text evidence="2">The sequence shown here is derived from an EMBL/GenBank/DDBJ whole genome shotgun (WGS) entry which is preliminary data.</text>
</comment>
<keyword evidence="1" id="KW-1133">Transmembrane helix</keyword>
<keyword evidence="3" id="KW-1185">Reference proteome</keyword>
<dbReference type="NCBIfam" id="NF041681">
    <property type="entry name" value="HGxxPAAW"/>
    <property type="match status" value="1"/>
</dbReference>
<dbReference type="Proteomes" id="UP000176101">
    <property type="component" value="Unassembled WGS sequence"/>
</dbReference>
<organism evidence="2 3">
    <name type="scientific">Streptomyces oceani</name>
    <dbReference type="NCBI Taxonomy" id="1075402"/>
    <lineage>
        <taxon>Bacteria</taxon>
        <taxon>Bacillati</taxon>
        <taxon>Actinomycetota</taxon>
        <taxon>Actinomycetes</taxon>
        <taxon>Kitasatosporales</taxon>
        <taxon>Streptomycetaceae</taxon>
        <taxon>Streptomyces</taxon>
    </lineage>
</organism>
<dbReference type="EMBL" id="LJGU01000132">
    <property type="protein sequence ID" value="OEU97019.1"/>
    <property type="molecule type" value="Genomic_DNA"/>
</dbReference>